<dbReference type="InterPro" id="IPR036736">
    <property type="entry name" value="ACP-like_sf"/>
</dbReference>
<name>A0A437QJ23_9GAMM</name>
<dbReference type="Gene3D" id="3.30.559.10">
    <property type="entry name" value="Chloramphenicol acetyltransferase-like domain"/>
    <property type="match status" value="3"/>
</dbReference>
<evidence type="ECO:0000313" key="6">
    <source>
        <dbReference type="Proteomes" id="UP000283077"/>
    </source>
</evidence>
<dbReference type="PROSITE" id="PS00012">
    <property type="entry name" value="PHOSPHOPANTETHEINE"/>
    <property type="match status" value="1"/>
</dbReference>
<dbReference type="Proteomes" id="UP000283077">
    <property type="component" value="Unassembled WGS sequence"/>
</dbReference>
<dbReference type="PANTHER" id="PTHR45527:SF1">
    <property type="entry name" value="FATTY ACID SYNTHASE"/>
    <property type="match status" value="1"/>
</dbReference>
<dbReference type="Gene3D" id="1.10.1200.10">
    <property type="entry name" value="ACP-like"/>
    <property type="match status" value="2"/>
</dbReference>
<dbReference type="SUPFAM" id="SSF56801">
    <property type="entry name" value="Acetyl-CoA synthetase-like"/>
    <property type="match status" value="1"/>
</dbReference>
<dbReference type="Gene3D" id="3.30.559.30">
    <property type="entry name" value="Nonribosomal peptide synthetase, condensation domain"/>
    <property type="match status" value="3"/>
</dbReference>
<dbReference type="GO" id="GO:0043041">
    <property type="term" value="P:amino acid activation for nonribosomal peptide biosynthetic process"/>
    <property type="evidence" value="ECO:0007669"/>
    <property type="project" value="TreeGrafter"/>
</dbReference>
<evidence type="ECO:0000256" key="1">
    <source>
        <dbReference type="ARBA" id="ARBA00001957"/>
    </source>
</evidence>
<dbReference type="GO" id="GO:0009366">
    <property type="term" value="C:enterobactin synthetase complex"/>
    <property type="evidence" value="ECO:0007669"/>
    <property type="project" value="TreeGrafter"/>
</dbReference>
<evidence type="ECO:0000256" key="3">
    <source>
        <dbReference type="ARBA" id="ARBA00022553"/>
    </source>
</evidence>
<dbReference type="InterPro" id="IPR000873">
    <property type="entry name" value="AMP-dep_synth/lig_dom"/>
</dbReference>
<dbReference type="GO" id="GO:0047527">
    <property type="term" value="F:2,3-dihydroxybenzoate-serine ligase activity"/>
    <property type="evidence" value="ECO:0007669"/>
    <property type="project" value="TreeGrafter"/>
</dbReference>
<dbReference type="InterPro" id="IPR009081">
    <property type="entry name" value="PP-bd_ACP"/>
</dbReference>
<dbReference type="PROSITE" id="PS50075">
    <property type="entry name" value="CARRIER"/>
    <property type="match status" value="1"/>
</dbReference>
<organism evidence="5 6">
    <name type="scientific">Rheinheimera riviphila</name>
    <dbReference type="NCBI Taxonomy" id="1834037"/>
    <lineage>
        <taxon>Bacteria</taxon>
        <taxon>Pseudomonadati</taxon>
        <taxon>Pseudomonadota</taxon>
        <taxon>Gammaproteobacteria</taxon>
        <taxon>Chromatiales</taxon>
        <taxon>Chromatiaceae</taxon>
        <taxon>Rheinheimera</taxon>
    </lineage>
</organism>
<dbReference type="GO" id="GO:0005829">
    <property type="term" value="C:cytosol"/>
    <property type="evidence" value="ECO:0007669"/>
    <property type="project" value="TreeGrafter"/>
</dbReference>
<dbReference type="InterPro" id="IPR020845">
    <property type="entry name" value="AMP-binding_CS"/>
</dbReference>
<dbReference type="PANTHER" id="PTHR45527">
    <property type="entry name" value="NONRIBOSOMAL PEPTIDE SYNTHETASE"/>
    <property type="match status" value="1"/>
</dbReference>
<dbReference type="PROSITE" id="PS00455">
    <property type="entry name" value="AMP_BINDING"/>
    <property type="match status" value="1"/>
</dbReference>
<evidence type="ECO:0000313" key="5">
    <source>
        <dbReference type="EMBL" id="RVU34493.1"/>
    </source>
</evidence>
<dbReference type="SUPFAM" id="SSF47336">
    <property type="entry name" value="ACP-like"/>
    <property type="match status" value="2"/>
</dbReference>
<protein>
    <recommendedName>
        <fullName evidence="4">Carrier domain-containing protein</fullName>
    </recommendedName>
</protein>
<feature type="domain" description="Carrier" evidence="4">
    <location>
        <begin position="1021"/>
        <end position="1094"/>
    </location>
</feature>
<keyword evidence="6" id="KW-1185">Reference proteome</keyword>
<dbReference type="Gene3D" id="3.40.50.12780">
    <property type="entry name" value="N-terminal domain of ligase-like"/>
    <property type="match status" value="1"/>
</dbReference>
<sequence length="2124" mass="234628">MQDPITLLASLERQGILLALNDAGQLTSKARPGAINADLAALIKAQKTGLQHTLAARARFELPLTVSGADTGPLTSSQSGLWFLSQQSEGLTMYNMPIHFRLYGTLDSTALHWAFLALHYNEPGLRTAFRQDADGEPLQQILAPTDCPLLYQQLDLSALASDVQQQQLQELLSLDIRAPFDLTSGQLSRVVLIKLTPTEHVLVFTQHHLISDGWSIKKLFGRLRQLMAAYQQGERQMPAPPALTFIDYARFERSSACTDYQALFLPYWQQQLAGISALHSIPTDYPRPAVLSSAGQVHFSYLPNARWQQFKQLCQQQGATAFIGVHALIALLLHHYSRDNDLLIGTPIAARDRSDVDELIGFFVNTLLLRTQLDQQLGFVQFLQYVLATDLAAFDHQIQRFEVLPEALQLARSPSANPLFQIMLIYQAMVEFDELLPGIKGRDQVLPDLPAKTDLAIKLTETPEHVRIEWLFSTDLFALPTLEAMATALELCFDQLLADPQRPIGHYQLAATADPACNAADLSQSQLPDPPLQRLAQWAAAQPQQLAIDDGSRRLSYAALATEVAQARLRLQQQGLVAGDRLALLGAPSATLLTLILAAQAEGLTYLPLEPKQPAARLGQLLSDASPVLLIELEASGEPLLWSGPRLDWSGVLPELAAAQPAMLTATMTPAYAPGQPLYLIYTSGSTGQPKGVAVCPQAFNRLLSDHQQRFRVAPGSTLLSPMTLAFDAGHMAALLALYAGSSLYLGSAEQVPALLQQHDIQHLICPTALLQVLDTRQLGACQSLIFGGEACPAGLIQRFPQQRLFNLYGPTEATVTAFCDEVRADRSVGLGAPIRHIQAFILNEQGQHCAPGMAGELVLAGPQLALGYWQGDKLQVAPEAGGFCRGFYAADPTLRIYRSGDLVRRHGDGQLEFLGRRDQQLKLRGYRIEPQEILQALQQQVPTLRQCHVLIRQQQLCAYAVCDGEAPDAEAVLRQLARQLPPYLLPARLIWLQTLPLTSNGKINVAALPEPSQHLSSQTEPLALLEAKLLQLWQQVLPGQYGADADYFAIGGDSLRSIRLTGLVRELGYQCEVRDLFEQRTVRQLAQLLADPKRRQLSLGEQGVLTGEFPLQPVQRWFFDQQYQNPGYFNQAVLCAVPVFASGQWRHFLDQLLAQHDVLGLAVQPAAGTQHYAGIPIELLELDAHSLNAAELVQQSNELQQFALSSTGQHGSLCRAVLWRGGADALRRNSAITAATQAASLSQLPQGHDVLLLICHHLLIDALSWPVLLSDLRRICRSESLASKTHSYRQWGEQLRAYRQQHGAQLTLYRQLCQNALPYRATPATQPEPATLTLNTEHTALLLGSLHQPLGTDPADLLLLAIARTLAQLAICEKPLLALESHGRHALTAADGSALDLSRSVGWFSSLTPVLVDTTTAFSQMLTAAKDQRRLLPDQGIGFLLWASEPTHQLTLPPVVLNYHGVLSSADPAAGQHNGQNHGQADRLCFSPLRLAEPLRTIATDNQHRQLISLHGAVVDGQLQLRQIGGIAGIANSHLLELLQREIQAVLAEAATLALGGKRLTPGDMPTAPTTSTELALLQRQYPLQTVLAATPLQQSMLALALRDPHDRAYHQQIRLDFHGAFDAAGYQQAWQAQTNRYPALRSCLYWQQQPLELVLQTVQIPWHQHELPAALQQAESQQKEQWISQQAVQQLSTGLRLDTAPLLKLQLLQISASHHVLLLLMHHAITDGWSMPNLMSSVQQHYQQLQLGQMVPAAPDQAYLPYRRLLEQTQKTTTAYWQQQLQRPHPGYPLSEYLAVDLRLPTPRQRRELALQRLQPVADSQQLQLFCQQQGITPSVLGLYSWHLLLQQHSRQPISCCGYVVAGRDLPVAGLGQSVGLYNNTVPLLLDWREVDSHSNGLQQLQQQLLSANAHPACPLLQVQSRNHSWYESVFLYENYPKPSPSVDALLRPQLIGEPHEPVELPLGVSMADHGGQLLFACYLDPDQVDPTLAEKLLDAWVGIVWQLCRELCRGQSWQPLCFDAATGTQSAHHAAVAEISLQEPPGLTELLCLLPAELQIRPSQAAQPLQQLGLTSLHKVLLRTRLAQTFACELPVDLFEQADTLYQLLRVLRRCRQTELNQQSF</sequence>
<dbReference type="Pfam" id="PF00668">
    <property type="entry name" value="Condensation"/>
    <property type="match status" value="3"/>
</dbReference>
<proteinExistence type="predicted"/>
<dbReference type="InterPro" id="IPR045851">
    <property type="entry name" value="AMP-bd_C_sf"/>
</dbReference>
<dbReference type="Pfam" id="PF00550">
    <property type="entry name" value="PP-binding"/>
    <property type="match status" value="2"/>
</dbReference>
<dbReference type="EMBL" id="SACS01000017">
    <property type="protein sequence ID" value="RVU34493.1"/>
    <property type="molecule type" value="Genomic_DNA"/>
</dbReference>
<accession>A0A437QJ23</accession>
<comment type="caution">
    <text evidence="5">The sequence shown here is derived from an EMBL/GenBank/DDBJ whole genome shotgun (WGS) entry which is preliminary data.</text>
</comment>
<dbReference type="GO" id="GO:0009239">
    <property type="term" value="P:enterobactin biosynthetic process"/>
    <property type="evidence" value="ECO:0007669"/>
    <property type="project" value="TreeGrafter"/>
</dbReference>
<comment type="cofactor">
    <cofactor evidence="1">
        <name>pantetheine 4'-phosphate</name>
        <dbReference type="ChEBI" id="CHEBI:47942"/>
    </cofactor>
</comment>
<evidence type="ECO:0000256" key="2">
    <source>
        <dbReference type="ARBA" id="ARBA00022450"/>
    </source>
</evidence>
<dbReference type="Gene3D" id="3.30.300.30">
    <property type="match status" value="1"/>
</dbReference>
<dbReference type="OrthoDB" id="9757559at2"/>
<dbReference type="SUPFAM" id="SSF52777">
    <property type="entry name" value="CoA-dependent acyltransferases"/>
    <property type="match status" value="6"/>
</dbReference>
<evidence type="ECO:0000259" key="4">
    <source>
        <dbReference type="PROSITE" id="PS50075"/>
    </source>
</evidence>
<dbReference type="InterPro" id="IPR042099">
    <property type="entry name" value="ANL_N_sf"/>
</dbReference>
<dbReference type="CDD" id="cd05930">
    <property type="entry name" value="A_NRPS"/>
    <property type="match status" value="1"/>
</dbReference>
<dbReference type="Pfam" id="PF00501">
    <property type="entry name" value="AMP-binding"/>
    <property type="match status" value="1"/>
</dbReference>
<dbReference type="RefSeq" id="WP_127700092.1">
    <property type="nucleotide sequence ID" value="NZ_SACS01000017.1"/>
</dbReference>
<dbReference type="CDD" id="cd19531">
    <property type="entry name" value="LCL_NRPS-like"/>
    <property type="match status" value="1"/>
</dbReference>
<dbReference type="InterPro" id="IPR001242">
    <property type="entry name" value="Condensation_dom"/>
</dbReference>
<reference evidence="5 6" key="1">
    <citation type="submission" date="2019-01" db="EMBL/GenBank/DDBJ databases">
        <authorList>
            <person name="Chen W.-M."/>
        </authorList>
    </citation>
    <scope>NUCLEOTIDE SEQUENCE [LARGE SCALE GENOMIC DNA]</scope>
    <source>
        <strain evidence="5 6">KYPC3</strain>
    </source>
</reference>
<dbReference type="InterPro" id="IPR023213">
    <property type="entry name" value="CAT-like_dom_sf"/>
</dbReference>
<keyword evidence="3" id="KW-0597">Phosphoprotein</keyword>
<gene>
    <name evidence="5" type="ORF">EOE67_14690</name>
</gene>
<dbReference type="GO" id="GO:0031177">
    <property type="term" value="F:phosphopantetheine binding"/>
    <property type="evidence" value="ECO:0007669"/>
    <property type="project" value="TreeGrafter"/>
</dbReference>
<dbReference type="InterPro" id="IPR006162">
    <property type="entry name" value="Ppantetheine_attach_site"/>
</dbReference>
<keyword evidence="2" id="KW-0596">Phosphopantetheine</keyword>